<evidence type="ECO:0000313" key="2">
    <source>
        <dbReference type="EMBL" id="MBR7837214.1"/>
    </source>
</evidence>
<dbReference type="EMBL" id="JAGSOG010000188">
    <property type="protein sequence ID" value="MBR7837214.1"/>
    <property type="molecule type" value="Genomic_DNA"/>
</dbReference>
<gene>
    <name evidence="2" type="ORF">KDL01_28310</name>
</gene>
<name>A0A941EZN7_9ACTN</name>
<protein>
    <submittedName>
        <fullName evidence="2">Uncharacterized protein</fullName>
    </submittedName>
</protein>
<evidence type="ECO:0000256" key="1">
    <source>
        <dbReference type="SAM" id="MobiDB-lite"/>
    </source>
</evidence>
<organism evidence="2 3">
    <name type="scientific">Actinospica durhamensis</name>
    <dbReference type="NCBI Taxonomy" id="1508375"/>
    <lineage>
        <taxon>Bacteria</taxon>
        <taxon>Bacillati</taxon>
        <taxon>Actinomycetota</taxon>
        <taxon>Actinomycetes</taxon>
        <taxon>Catenulisporales</taxon>
        <taxon>Actinospicaceae</taxon>
        <taxon>Actinospica</taxon>
    </lineage>
</organism>
<dbReference type="RefSeq" id="WP_212531682.1">
    <property type="nucleotide sequence ID" value="NZ_JAGSOG010000188.1"/>
</dbReference>
<dbReference type="Proteomes" id="UP000675781">
    <property type="component" value="Unassembled WGS sequence"/>
</dbReference>
<proteinExistence type="predicted"/>
<comment type="caution">
    <text evidence="2">The sequence shown here is derived from an EMBL/GenBank/DDBJ whole genome shotgun (WGS) entry which is preliminary data.</text>
</comment>
<evidence type="ECO:0000313" key="3">
    <source>
        <dbReference type="Proteomes" id="UP000675781"/>
    </source>
</evidence>
<dbReference type="AlphaFoldDB" id="A0A941EZN7"/>
<reference evidence="2" key="1">
    <citation type="submission" date="2021-04" db="EMBL/GenBank/DDBJ databases">
        <title>Genome based classification of Actinospica acidithermotolerans sp. nov., an actinobacterium isolated from an Indonesian hot spring.</title>
        <authorList>
            <person name="Kusuma A.B."/>
            <person name="Putra K.E."/>
            <person name="Nafisah S."/>
            <person name="Loh J."/>
            <person name="Nouioui I."/>
            <person name="Goodfellow M."/>
        </authorList>
    </citation>
    <scope>NUCLEOTIDE SEQUENCE</scope>
    <source>
        <strain evidence="2">CSCA 57</strain>
    </source>
</reference>
<feature type="compositionally biased region" description="Acidic residues" evidence="1">
    <location>
        <begin position="8"/>
        <end position="17"/>
    </location>
</feature>
<accession>A0A941EZN7</accession>
<keyword evidence="3" id="KW-1185">Reference proteome</keyword>
<sequence>MTIPDTDTLVDEDEQTETELSRQHEDAIADNFRHIVCFLCFPAFATKRVAPHDAECICGKPVKTGDIPGPSAAPQCVLCNEMAESHYRSAHSGE</sequence>
<feature type="region of interest" description="Disordered" evidence="1">
    <location>
        <begin position="1"/>
        <end position="23"/>
    </location>
</feature>